<accession>A0AAV0M548</accession>
<keyword evidence="2" id="KW-1185">Reference proteome</keyword>
<protein>
    <submittedName>
        <fullName evidence="1">Uncharacterized protein</fullName>
    </submittedName>
</protein>
<dbReference type="EMBL" id="CAMGYJ010000007">
    <property type="protein sequence ID" value="CAI0441863.1"/>
    <property type="molecule type" value="Genomic_DNA"/>
</dbReference>
<comment type="caution">
    <text evidence="1">The sequence shown here is derived from an EMBL/GenBank/DDBJ whole genome shotgun (WGS) entry which is preliminary data.</text>
</comment>
<gene>
    <name evidence="1" type="ORF">LITE_LOCUS27050</name>
</gene>
<name>A0AAV0M548_9ROSI</name>
<sequence length="10" mass="1129">MEFQESSSQG</sequence>
<evidence type="ECO:0000313" key="2">
    <source>
        <dbReference type="Proteomes" id="UP001154282"/>
    </source>
</evidence>
<dbReference type="Proteomes" id="UP001154282">
    <property type="component" value="Unassembled WGS sequence"/>
</dbReference>
<evidence type="ECO:0000313" key="1">
    <source>
        <dbReference type="EMBL" id="CAI0441863.1"/>
    </source>
</evidence>
<proteinExistence type="predicted"/>
<organism evidence="1 2">
    <name type="scientific">Linum tenue</name>
    <dbReference type="NCBI Taxonomy" id="586396"/>
    <lineage>
        <taxon>Eukaryota</taxon>
        <taxon>Viridiplantae</taxon>
        <taxon>Streptophyta</taxon>
        <taxon>Embryophyta</taxon>
        <taxon>Tracheophyta</taxon>
        <taxon>Spermatophyta</taxon>
        <taxon>Magnoliopsida</taxon>
        <taxon>eudicotyledons</taxon>
        <taxon>Gunneridae</taxon>
        <taxon>Pentapetalae</taxon>
        <taxon>rosids</taxon>
        <taxon>fabids</taxon>
        <taxon>Malpighiales</taxon>
        <taxon>Linaceae</taxon>
        <taxon>Linum</taxon>
    </lineage>
</organism>
<reference evidence="1" key="1">
    <citation type="submission" date="2022-08" db="EMBL/GenBank/DDBJ databases">
        <authorList>
            <person name="Gutierrez-Valencia J."/>
        </authorList>
    </citation>
    <scope>NUCLEOTIDE SEQUENCE</scope>
</reference>